<reference evidence="12" key="1">
    <citation type="submission" date="2025-08" db="UniProtKB">
        <authorList>
            <consortium name="RefSeq"/>
        </authorList>
    </citation>
    <scope>IDENTIFICATION</scope>
    <source>
        <tissue evidence="12">Muscle</tissue>
    </source>
</reference>
<evidence type="ECO:0000256" key="2">
    <source>
        <dbReference type="ARBA" id="ARBA00012418"/>
    </source>
</evidence>
<comment type="function">
    <text evidence="8">DNA-dependent RNA polymerase catalyzes the transcription of DNA into RNA using the four ribonucleoside triphosphates as substrates.</text>
</comment>
<dbReference type="Gene3D" id="1.10.287.280">
    <property type="match status" value="1"/>
</dbReference>
<dbReference type="EC" id="2.7.7.6" evidence="2 8"/>
<dbReference type="InterPro" id="IPR002092">
    <property type="entry name" value="DNA-dir_Rpol_phage-type"/>
</dbReference>
<feature type="domain" description="DNA-directed RNA polymerase C-terminal" evidence="9">
    <location>
        <begin position="230"/>
        <end position="531"/>
    </location>
</feature>
<keyword evidence="11" id="KW-1185">Reference proteome</keyword>
<sequence>MTPAFYNMFRNTGVHTKEEIKPHPILAKLYRGAAREELIFDVGVIPMLTPPLPWTSLRSGGYLLSPTSFIRLPDMALQQRFLLEKTPVQELYPSFDSLNMLALCPWIINKPVLDLIIEVFRNKGNVELGIPRPPSECEPMPKLIPGLSKTEKARINRERIAIKRRRGEMYSLWCDALYKLSIAKHFENKVFWFPHNMDFRGRVYPCPPHFNHLGKLHMGSNLKFIVTSKLYYDVINLTGFKKRDPIHERLRYADEVLPEILDSADHPFTGRQWWMKSDEPWQTLSCCMELAQALRSPDPSKYVCHLPIHQDGSCNGLQHYAALGRDQQGAEQVNLQPCNVPQDVYSGVAALVERERAKDAANGVHIAQVLEGFVKRKVVKQTVMTVVYGVTRYGARLQILKQLRDITNFPQDHCWQAASYLVNKTFLSLQEMFTATRQIQDWFTESARLISQVRGQPVEWVTPLGLPIVQPYHKLTVSKSPITTKTKNPIITSRWDMYERPNILKQKNAFPPNFIHSLDSCHMMLTSLFCQR</sequence>
<dbReference type="GeneID" id="106470227"/>
<dbReference type="RefSeq" id="XP_022254529.1">
    <property type="nucleotide sequence ID" value="XM_022398821.1"/>
</dbReference>
<comment type="catalytic activity">
    <reaction evidence="7 8">
        <text>RNA(n) + a ribonucleoside 5'-triphosphate = RNA(n+1) + diphosphate</text>
        <dbReference type="Rhea" id="RHEA:21248"/>
        <dbReference type="Rhea" id="RHEA-COMP:14527"/>
        <dbReference type="Rhea" id="RHEA-COMP:17342"/>
        <dbReference type="ChEBI" id="CHEBI:33019"/>
        <dbReference type="ChEBI" id="CHEBI:61557"/>
        <dbReference type="ChEBI" id="CHEBI:140395"/>
        <dbReference type="EC" id="2.7.7.6"/>
    </reaction>
</comment>
<evidence type="ECO:0000256" key="8">
    <source>
        <dbReference type="RuleBase" id="RU003805"/>
    </source>
</evidence>
<evidence type="ECO:0000256" key="7">
    <source>
        <dbReference type="ARBA" id="ARBA00048552"/>
    </source>
</evidence>
<evidence type="ECO:0000256" key="1">
    <source>
        <dbReference type="ARBA" id="ARBA00009493"/>
    </source>
</evidence>
<evidence type="ECO:0000313" key="11">
    <source>
        <dbReference type="Proteomes" id="UP000694941"/>
    </source>
</evidence>
<dbReference type="InterPro" id="IPR043502">
    <property type="entry name" value="DNA/RNA_pol_sf"/>
</dbReference>
<proteinExistence type="inferred from homology"/>
<dbReference type="PROSITE" id="PS00489">
    <property type="entry name" value="RNA_POL_PHAGE_2"/>
    <property type="match status" value="1"/>
</dbReference>
<evidence type="ECO:0000256" key="5">
    <source>
        <dbReference type="ARBA" id="ARBA00022695"/>
    </source>
</evidence>
<comment type="similarity">
    <text evidence="1 8">Belongs to the phage and mitochondrial RNA polymerase family.</text>
</comment>
<evidence type="ECO:0000256" key="4">
    <source>
        <dbReference type="ARBA" id="ARBA00022679"/>
    </source>
</evidence>
<dbReference type="PANTHER" id="PTHR10102:SF0">
    <property type="entry name" value="DNA-DIRECTED RNA POLYMERASE, MITOCHONDRIAL"/>
    <property type="match status" value="1"/>
</dbReference>
<dbReference type="InterPro" id="IPR029262">
    <property type="entry name" value="RPOL_N"/>
</dbReference>
<feature type="domain" description="DNA-directed RNA polymerase N-terminal" evidence="10">
    <location>
        <begin position="1"/>
        <end position="101"/>
    </location>
</feature>
<dbReference type="InterPro" id="IPR046950">
    <property type="entry name" value="DNA-dir_Rpol_C_phage-type"/>
</dbReference>
<keyword evidence="3 8" id="KW-0240">DNA-directed RNA polymerase</keyword>
<dbReference type="SUPFAM" id="SSF56672">
    <property type="entry name" value="DNA/RNA polymerases"/>
    <property type="match status" value="1"/>
</dbReference>
<dbReference type="Pfam" id="PF14700">
    <property type="entry name" value="RPOL_N"/>
    <property type="match status" value="1"/>
</dbReference>
<dbReference type="Pfam" id="PF00940">
    <property type="entry name" value="RNA_pol"/>
    <property type="match status" value="1"/>
</dbReference>
<dbReference type="InterPro" id="IPR037159">
    <property type="entry name" value="RNA_POL_N_sf"/>
</dbReference>
<keyword evidence="6 8" id="KW-0804">Transcription</keyword>
<name>A0ABM1TF73_LIMPO</name>
<evidence type="ECO:0000259" key="10">
    <source>
        <dbReference type="Pfam" id="PF14700"/>
    </source>
</evidence>
<gene>
    <name evidence="12" type="primary">LOC106470227</name>
</gene>
<evidence type="ECO:0000259" key="9">
    <source>
        <dbReference type="Pfam" id="PF00940"/>
    </source>
</evidence>
<evidence type="ECO:0000256" key="3">
    <source>
        <dbReference type="ARBA" id="ARBA00022478"/>
    </source>
</evidence>
<dbReference type="Gene3D" id="1.10.1320.10">
    <property type="entry name" value="DNA-directed RNA polymerase, N-terminal domain"/>
    <property type="match status" value="1"/>
</dbReference>
<dbReference type="PANTHER" id="PTHR10102">
    <property type="entry name" value="DNA-DIRECTED RNA POLYMERASE, MITOCHONDRIAL"/>
    <property type="match status" value="1"/>
</dbReference>
<organism evidence="11 12">
    <name type="scientific">Limulus polyphemus</name>
    <name type="common">Atlantic horseshoe crab</name>
    <dbReference type="NCBI Taxonomy" id="6850"/>
    <lineage>
        <taxon>Eukaryota</taxon>
        <taxon>Metazoa</taxon>
        <taxon>Ecdysozoa</taxon>
        <taxon>Arthropoda</taxon>
        <taxon>Chelicerata</taxon>
        <taxon>Merostomata</taxon>
        <taxon>Xiphosura</taxon>
        <taxon>Limulidae</taxon>
        <taxon>Limulus</taxon>
    </lineage>
</organism>
<evidence type="ECO:0000256" key="6">
    <source>
        <dbReference type="ARBA" id="ARBA00023163"/>
    </source>
</evidence>
<accession>A0ABM1TF73</accession>
<dbReference type="PROSITE" id="PS00900">
    <property type="entry name" value="RNA_POL_PHAGE_1"/>
    <property type="match status" value="1"/>
</dbReference>
<dbReference type="Gene3D" id="1.10.150.20">
    <property type="entry name" value="5' to 3' exonuclease, C-terminal subdomain"/>
    <property type="match status" value="1"/>
</dbReference>
<evidence type="ECO:0000313" key="12">
    <source>
        <dbReference type="RefSeq" id="XP_022254529.1"/>
    </source>
</evidence>
<dbReference type="Proteomes" id="UP000694941">
    <property type="component" value="Unplaced"/>
</dbReference>
<keyword evidence="5 8" id="KW-0548">Nucleotidyltransferase</keyword>
<keyword evidence="4 8" id="KW-0808">Transferase</keyword>
<protein>
    <recommendedName>
        <fullName evidence="2 8">DNA-directed RNA polymerase</fullName>
        <ecNumber evidence="2 8">2.7.7.6</ecNumber>
    </recommendedName>
</protein>